<proteinExistence type="predicted"/>
<accession>A0AAD5III7</accession>
<protein>
    <submittedName>
        <fullName evidence="2">Uncharacterized protein</fullName>
    </submittedName>
</protein>
<keyword evidence="3" id="KW-1185">Reference proteome</keyword>
<evidence type="ECO:0000256" key="1">
    <source>
        <dbReference type="SAM" id="MobiDB-lite"/>
    </source>
</evidence>
<organism evidence="2 3">
    <name type="scientific">Acer negundo</name>
    <name type="common">Box elder</name>
    <dbReference type="NCBI Taxonomy" id="4023"/>
    <lineage>
        <taxon>Eukaryota</taxon>
        <taxon>Viridiplantae</taxon>
        <taxon>Streptophyta</taxon>
        <taxon>Embryophyta</taxon>
        <taxon>Tracheophyta</taxon>
        <taxon>Spermatophyta</taxon>
        <taxon>Magnoliopsida</taxon>
        <taxon>eudicotyledons</taxon>
        <taxon>Gunneridae</taxon>
        <taxon>Pentapetalae</taxon>
        <taxon>rosids</taxon>
        <taxon>malvids</taxon>
        <taxon>Sapindales</taxon>
        <taxon>Sapindaceae</taxon>
        <taxon>Hippocastanoideae</taxon>
        <taxon>Acereae</taxon>
        <taxon>Acer</taxon>
    </lineage>
</organism>
<gene>
    <name evidence="2" type="ORF">LWI28_016541</name>
</gene>
<comment type="caution">
    <text evidence="2">The sequence shown here is derived from an EMBL/GenBank/DDBJ whole genome shotgun (WGS) entry which is preliminary data.</text>
</comment>
<dbReference type="AlphaFoldDB" id="A0AAD5III7"/>
<dbReference type="EMBL" id="JAJSOW010000105">
    <property type="protein sequence ID" value="KAI9165566.1"/>
    <property type="molecule type" value="Genomic_DNA"/>
</dbReference>
<name>A0AAD5III7_ACENE</name>
<evidence type="ECO:0000313" key="2">
    <source>
        <dbReference type="EMBL" id="KAI9165566.1"/>
    </source>
</evidence>
<evidence type="ECO:0000313" key="3">
    <source>
        <dbReference type="Proteomes" id="UP001064489"/>
    </source>
</evidence>
<feature type="compositionally biased region" description="Basic residues" evidence="1">
    <location>
        <begin position="82"/>
        <end position="92"/>
    </location>
</feature>
<sequence>MMKEDFAKRIQLMKDDIEQRDKALSFMKYKELDYIEKLDIVEQSLKVLTNESIKPTAEIVLDKHQGGSSVPEIINKSDPIARRRKRNKKKRQSLPQRQNYHEASSSLYTLNRTRNRPDRRASSSFRFSSNLYL</sequence>
<dbReference type="Proteomes" id="UP001064489">
    <property type="component" value="Chromosome 10"/>
</dbReference>
<feature type="compositionally biased region" description="Polar residues" evidence="1">
    <location>
        <begin position="93"/>
        <end position="112"/>
    </location>
</feature>
<feature type="region of interest" description="Disordered" evidence="1">
    <location>
        <begin position="63"/>
        <end position="121"/>
    </location>
</feature>
<reference evidence="2" key="2">
    <citation type="submission" date="2023-02" db="EMBL/GenBank/DDBJ databases">
        <authorList>
            <person name="Swenson N.G."/>
            <person name="Wegrzyn J.L."/>
            <person name="Mcevoy S.L."/>
        </authorList>
    </citation>
    <scope>NUCLEOTIDE SEQUENCE</scope>
    <source>
        <strain evidence="2">91603</strain>
        <tissue evidence="2">Leaf</tissue>
    </source>
</reference>
<reference evidence="2" key="1">
    <citation type="journal article" date="2022" name="Plant J.">
        <title>Strategies of tolerance reflected in two North American maple genomes.</title>
        <authorList>
            <person name="McEvoy S.L."/>
            <person name="Sezen U.U."/>
            <person name="Trouern-Trend A."/>
            <person name="McMahon S.M."/>
            <person name="Schaberg P.G."/>
            <person name="Yang J."/>
            <person name="Wegrzyn J.L."/>
            <person name="Swenson N.G."/>
        </authorList>
    </citation>
    <scope>NUCLEOTIDE SEQUENCE</scope>
    <source>
        <strain evidence="2">91603</strain>
    </source>
</reference>